<dbReference type="InterPro" id="IPR029467">
    <property type="entry name" value="Cyt_c7-like"/>
</dbReference>
<dbReference type="EMBL" id="MAGO01000004">
    <property type="protein sequence ID" value="OCC15685.1"/>
    <property type="molecule type" value="Genomic_DNA"/>
</dbReference>
<gene>
    <name evidence="2" type="ORF">DBT_1036</name>
</gene>
<dbReference type="InterPro" id="IPR036280">
    <property type="entry name" value="Multihaem_cyt_sf"/>
</dbReference>
<dbReference type="Proteomes" id="UP000093080">
    <property type="component" value="Unassembled WGS sequence"/>
</dbReference>
<evidence type="ECO:0000313" key="2">
    <source>
        <dbReference type="EMBL" id="OCC15685.1"/>
    </source>
</evidence>
<proteinExistence type="predicted"/>
<sequence length="321" mass="36446">MPLPQPLTLVGRGVRVMKSQIISKTILFLAILTLSSLSLSGCKKEGDLKFNHKLHVVENEIECSQCHTATDEGKMQNPSMDTCGECHEINMDNPNEDCLVCHTVESSKKDYSVERAAKEKPKSFEDVIFSHEVHDGLECTTCHKGLGEAESLNSIEWPRMTTCQQCHNGEEAPKSCATCHEKVRKDVPPESHHGDWAMHHGFESRFDKSCEYCHGKDKKFCQECHRTKKPKDHIFNWKTTQHGVEATHDRRLCATCHVASFCSDCHRSQKPISHKAADWIAFIPEPRHAEEAIKNFRSCNVCHTTADCLRCHSNIILRQEK</sequence>
<accession>A0A1B9F7A6</accession>
<dbReference type="OrthoDB" id="9788951at2"/>
<evidence type="ECO:0000313" key="3">
    <source>
        <dbReference type="Proteomes" id="UP000093080"/>
    </source>
</evidence>
<dbReference type="CDD" id="cd08168">
    <property type="entry name" value="Cytochrom_C3"/>
    <property type="match status" value="1"/>
</dbReference>
<keyword evidence="3" id="KW-1185">Reference proteome</keyword>
<protein>
    <submittedName>
        <fullName evidence="2">Cytochrome c family protein</fullName>
    </submittedName>
</protein>
<dbReference type="SUPFAM" id="SSF48695">
    <property type="entry name" value="Multiheme cytochromes"/>
    <property type="match status" value="1"/>
</dbReference>
<dbReference type="STRING" id="1156395.DBT_1036"/>
<evidence type="ECO:0000259" key="1">
    <source>
        <dbReference type="Pfam" id="PF14522"/>
    </source>
</evidence>
<name>A0A1B9F7A6_9BACT</name>
<comment type="caution">
    <text evidence="2">The sequence shown here is derived from an EMBL/GenBank/DDBJ whole genome shotgun (WGS) entry which is preliminary data.</text>
</comment>
<organism evidence="2 3">
    <name type="scientific">Dissulfuribacter thermophilus</name>
    <dbReference type="NCBI Taxonomy" id="1156395"/>
    <lineage>
        <taxon>Bacteria</taxon>
        <taxon>Pseudomonadati</taxon>
        <taxon>Thermodesulfobacteriota</taxon>
        <taxon>Dissulfuribacteria</taxon>
        <taxon>Dissulfuribacterales</taxon>
        <taxon>Dissulfuribacteraceae</taxon>
        <taxon>Dissulfuribacter</taxon>
    </lineage>
</organism>
<dbReference type="Pfam" id="PF14522">
    <property type="entry name" value="Cytochrome_C7"/>
    <property type="match status" value="1"/>
</dbReference>
<feature type="domain" description="Cytochrome c7-like" evidence="1">
    <location>
        <begin position="127"/>
        <end position="181"/>
    </location>
</feature>
<dbReference type="AlphaFoldDB" id="A0A1B9F7A6"/>
<reference evidence="2 3" key="1">
    <citation type="submission" date="2016-06" db="EMBL/GenBank/DDBJ databases">
        <title>Respiratory ammonification of nitrate coupled to the oxidation of elemental sulfur in deep-sea autotrophic thermophilic bacteria.</title>
        <authorList>
            <person name="Slobodkina G.B."/>
            <person name="Mardanov A.V."/>
            <person name="Ravin N.V."/>
            <person name="Frolova A.A."/>
            <person name="Viryasiv M.B."/>
            <person name="Chernyh N.A."/>
            <person name="Bonch-Osmolovskaya E.A."/>
            <person name="Slobodkin A.I."/>
        </authorList>
    </citation>
    <scope>NUCLEOTIDE SEQUENCE [LARGE SCALE GENOMIC DNA]</scope>
    <source>
        <strain evidence="2 3">S69</strain>
    </source>
</reference>
<dbReference type="Gene3D" id="3.90.10.10">
    <property type="entry name" value="Cytochrome C3"/>
    <property type="match status" value="2"/>
</dbReference>